<evidence type="ECO:0000313" key="4">
    <source>
        <dbReference type="EMBL" id="ABA52008.1"/>
    </source>
</evidence>
<dbReference type="SUPFAM" id="SSF55961">
    <property type="entry name" value="Bet v1-like"/>
    <property type="match status" value="1"/>
</dbReference>
<dbReference type="GO" id="GO:0016491">
    <property type="term" value="F:oxidoreductase activity"/>
    <property type="evidence" value="ECO:0007669"/>
    <property type="project" value="UniProtKB-KW"/>
</dbReference>
<dbReference type="Pfam" id="PF19112">
    <property type="entry name" value="VanA_C"/>
    <property type="match status" value="1"/>
</dbReference>
<dbReference type="Gene3D" id="3.90.380.10">
    <property type="entry name" value="Naphthalene 1,2-dioxygenase Alpha Subunit, Chain A, domain 1"/>
    <property type="match status" value="1"/>
</dbReference>
<feature type="compositionally biased region" description="Basic residues" evidence="2">
    <location>
        <begin position="262"/>
        <end position="275"/>
    </location>
</feature>
<evidence type="ECO:0000256" key="2">
    <source>
        <dbReference type="SAM" id="MobiDB-lite"/>
    </source>
</evidence>
<evidence type="ECO:0000256" key="1">
    <source>
        <dbReference type="ARBA" id="ARBA00023002"/>
    </source>
</evidence>
<sequence length="679" mass="77201">MNTDEYGRSDSFRFHCPLDAGRAVRAGERQGGACRHLHGAAARAVSRRVGRRMRDGGSLRASPSAAIARARHARRPAAVRVSRLDLRRRDGRLRGDSESVGERARARALCRACVQDARTRRLHMGLRARCTATRRGDRSRRPQRPAIRGLGDGRHRARRIRRRIGRRAASDDAHRRPVHHGLRDRGRDAARRRHRDGTRRHVAGAHRRQALRRASSVDAARHVAARRCPRVGRTRIARRCDGALGVDRDHAGGARRDERTVARRRRGRRERLRRKTVSDVGAPARRAVRDARARRRPRAVDARRALFAGMARPDPGGHRPHAADAGRLSHKEPMMLSVGNEDLDLTNRHNAEDWLPDRIRLRNVWLPLAHTFEIGERASRWYVHSEPCYLWRAAGRIHACPWHPGLPAAKRPTPRPRDADAACYPVVERFGYVWVWYGEPEAASDAFVPDVPFLPRDGGLPKYMQGNIRVDCCAPLLIENLLDLTHSDFLHAKVFGDQHADEDRVDVSYTSETVTMIRRCKNKSILPIMRWFGGVRAKYQDIHAVVHVHVRSSIALAYGRHTPGSDLPLFHPCVPESRNYCRLNFALNATQAPWPLRLLLPFVPYVVGLQDNSMVRRQSGRYLDAGERRDLYSRFDRAGLRYRILLQQLAKRQSEGDFSYADDALPSRDARGILGMPNE</sequence>
<dbReference type="PANTHER" id="PTHR21266:SF60">
    <property type="entry name" value="3-KETOSTEROID-9-ALPHA-MONOOXYGENASE, OXYGENASE COMPONENT"/>
    <property type="match status" value="1"/>
</dbReference>
<gene>
    <name evidence="4" type="ordered locus">BURPS1710b_A1817</name>
</gene>
<feature type="compositionally biased region" description="Basic residues" evidence="2">
    <location>
        <begin position="190"/>
        <end position="208"/>
    </location>
</feature>
<dbReference type="SUPFAM" id="SSF50022">
    <property type="entry name" value="ISP domain"/>
    <property type="match status" value="1"/>
</dbReference>
<feature type="compositionally biased region" description="Basic residues" evidence="2">
    <location>
        <begin position="155"/>
        <end position="166"/>
    </location>
</feature>
<dbReference type="InterPro" id="IPR036922">
    <property type="entry name" value="Rieske_2Fe-2S_sf"/>
</dbReference>
<dbReference type="EMBL" id="CP000125">
    <property type="protein sequence ID" value="ABA52008.1"/>
    <property type="molecule type" value="Genomic_DNA"/>
</dbReference>
<dbReference type="AlphaFoldDB" id="Q3JHH9"/>
<reference evidence="4 5" key="1">
    <citation type="submission" date="2005-09" db="EMBL/GenBank/DDBJ databases">
        <authorList>
            <person name="Woods D.E."/>
            <person name="Nierman W.C."/>
        </authorList>
    </citation>
    <scope>NUCLEOTIDE SEQUENCE [LARGE SCALE GENOMIC DNA]</scope>
    <source>
        <strain evidence="4 5">1710b</strain>
    </source>
</reference>
<name>Q3JHH9_BURP1</name>
<dbReference type="EnsemblBacteria" id="ABA52008">
    <property type="protein sequence ID" value="ABA52008"/>
    <property type="gene ID" value="BURPS1710b_A1817"/>
</dbReference>
<feature type="domain" description="Vanillate O-demethylase oxygenase-like C-terminal catalytic" evidence="3">
    <location>
        <begin position="470"/>
        <end position="652"/>
    </location>
</feature>
<evidence type="ECO:0000259" key="3">
    <source>
        <dbReference type="Pfam" id="PF19112"/>
    </source>
</evidence>
<dbReference type="PANTHER" id="PTHR21266">
    <property type="entry name" value="IRON-SULFUR DOMAIN CONTAINING PROTEIN"/>
    <property type="match status" value="1"/>
</dbReference>
<feature type="compositionally biased region" description="Basic and acidic residues" evidence="2">
    <location>
        <begin position="168"/>
        <end position="189"/>
    </location>
</feature>
<accession>Q3JHH9</accession>
<proteinExistence type="predicted"/>
<feature type="region of interest" description="Disordered" evidence="2">
    <location>
        <begin position="131"/>
        <end position="208"/>
    </location>
</feature>
<feature type="region of interest" description="Disordered" evidence="2">
    <location>
        <begin position="249"/>
        <end position="295"/>
    </location>
</feature>
<dbReference type="KEGG" id="bpm:BURPS1710b_A1817"/>
<dbReference type="HOGENOM" id="CLU_404755_0_0_4"/>
<dbReference type="EC" id="1.14.13.-" evidence="4"/>
<dbReference type="Proteomes" id="UP000002700">
    <property type="component" value="Chromosome II"/>
</dbReference>
<protein>
    <submittedName>
        <fullName evidence="4">Conserved domain protein</fullName>
        <ecNumber evidence="4">1.14.13.-</ecNumber>
    </submittedName>
</protein>
<keyword evidence="1 4" id="KW-0560">Oxidoreductase</keyword>
<dbReference type="InterPro" id="IPR050584">
    <property type="entry name" value="Cholesterol_7-desaturase"/>
</dbReference>
<evidence type="ECO:0000313" key="5">
    <source>
        <dbReference type="Proteomes" id="UP000002700"/>
    </source>
</evidence>
<organism evidence="4 5">
    <name type="scientific">Burkholderia pseudomallei (strain 1710b)</name>
    <dbReference type="NCBI Taxonomy" id="320372"/>
    <lineage>
        <taxon>Bacteria</taxon>
        <taxon>Pseudomonadati</taxon>
        <taxon>Pseudomonadota</taxon>
        <taxon>Betaproteobacteria</taxon>
        <taxon>Burkholderiales</taxon>
        <taxon>Burkholderiaceae</taxon>
        <taxon>Burkholderia</taxon>
        <taxon>pseudomallei group</taxon>
    </lineage>
</organism>
<feature type="compositionally biased region" description="Basic and acidic residues" evidence="2">
    <location>
        <begin position="249"/>
        <end position="261"/>
    </location>
</feature>
<dbReference type="GO" id="GO:0051537">
    <property type="term" value="F:2 iron, 2 sulfur cluster binding"/>
    <property type="evidence" value="ECO:0007669"/>
    <property type="project" value="InterPro"/>
</dbReference>
<dbReference type="InterPro" id="IPR044043">
    <property type="entry name" value="VanA_C_cat"/>
</dbReference>